<dbReference type="GO" id="GO:0006325">
    <property type="term" value="P:chromatin organization"/>
    <property type="evidence" value="ECO:0007669"/>
    <property type="project" value="UniProtKB-ARBA"/>
</dbReference>
<evidence type="ECO:0000256" key="1">
    <source>
        <dbReference type="ARBA" id="ARBA00023117"/>
    </source>
</evidence>
<dbReference type="EMBL" id="KZ819192">
    <property type="protein sequence ID" value="PWZ00749.1"/>
    <property type="molecule type" value="Genomic_DNA"/>
</dbReference>
<feature type="region of interest" description="Disordered" evidence="2">
    <location>
        <begin position="877"/>
        <end position="948"/>
    </location>
</feature>
<organism evidence="4 5">
    <name type="scientific">Testicularia cyperi</name>
    <dbReference type="NCBI Taxonomy" id="1882483"/>
    <lineage>
        <taxon>Eukaryota</taxon>
        <taxon>Fungi</taxon>
        <taxon>Dikarya</taxon>
        <taxon>Basidiomycota</taxon>
        <taxon>Ustilaginomycotina</taxon>
        <taxon>Ustilaginomycetes</taxon>
        <taxon>Ustilaginales</taxon>
        <taxon>Anthracoideaceae</taxon>
        <taxon>Testicularia</taxon>
    </lineage>
</organism>
<dbReference type="Pfam" id="PF00439">
    <property type="entry name" value="Bromodomain"/>
    <property type="match status" value="1"/>
</dbReference>
<accession>A0A317XTS4</accession>
<feature type="compositionally biased region" description="Basic and acidic residues" evidence="2">
    <location>
        <begin position="885"/>
        <end position="895"/>
    </location>
</feature>
<feature type="region of interest" description="Disordered" evidence="2">
    <location>
        <begin position="755"/>
        <end position="817"/>
    </location>
</feature>
<evidence type="ECO:0000259" key="3">
    <source>
        <dbReference type="Pfam" id="PF00439"/>
    </source>
</evidence>
<feature type="compositionally biased region" description="Low complexity" evidence="2">
    <location>
        <begin position="118"/>
        <end position="142"/>
    </location>
</feature>
<dbReference type="AlphaFoldDB" id="A0A317XTS4"/>
<reference evidence="4 5" key="1">
    <citation type="journal article" date="2018" name="Mol. Biol. Evol.">
        <title>Broad Genomic Sampling Reveals a Smut Pathogenic Ancestry of the Fungal Clade Ustilaginomycotina.</title>
        <authorList>
            <person name="Kijpornyongpan T."/>
            <person name="Mondo S.J."/>
            <person name="Barry K."/>
            <person name="Sandor L."/>
            <person name="Lee J."/>
            <person name="Lipzen A."/>
            <person name="Pangilinan J."/>
            <person name="LaButti K."/>
            <person name="Hainaut M."/>
            <person name="Henrissat B."/>
            <person name="Grigoriev I.V."/>
            <person name="Spatafora J.W."/>
            <person name="Aime M.C."/>
        </authorList>
    </citation>
    <scope>NUCLEOTIDE SEQUENCE [LARGE SCALE GENOMIC DNA]</scope>
    <source>
        <strain evidence="4 5">MCA 3645</strain>
    </source>
</reference>
<dbReference type="InterPro" id="IPR036427">
    <property type="entry name" value="Bromodomain-like_sf"/>
</dbReference>
<feature type="region of interest" description="Disordered" evidence="2">
    <location>
        <begin position="963"/>
        <end position="1029"/>
    </location>
</feature>
<protein>
    <recommendedName>
        <fullName evidence="3">Bromo domain-containing protein</fullName>
    </recommendedName>
</protein>
<feature type="compositionally biased region" description="Low complexity" evidence="2">
    <location>
        <begin position="990"/>
        <end position="1015"/>
    </location>
</feature>
<sequence>MDAGIVDSSSAPSLSSAPLSMQAAQPRRAVMLKGPSLTSKTYFVPLPDTLDQLIAKATQLFAVPPGKVPHITLGSDERAIVLEESFGFIRDRELIHLRWSAGETPKRNLANRVRWDDPSASSAASPLSTTSSPSQPLASSSRLYDSSLSDSLSSASEALKAAQLQNSTTQPKDLVTTTKANTIANRDPHTQFGEGMAARKAHVQRVLDEQKRKQEEENMAEVLGSNVLVDTDMEVSRTETDDASPVDTSTASMQVSASIADDVQNRAEGQTGSSHAQVSLVEESLADSTDAQLSPAEESVSILSGPNPESMALNIESPPRKKHADNVGLDTPPSSGSRSSSPYLSSDRSGLASGQLNMRAEDELSSSPIQSPTRDVSRQKTLLAAEDISAALATSTELVKAMEHGSQMISEPMLIDDTCSGDVGADSVVASAHLHNDLTSQVVNDDQVEEVADALAPADKSTPNKDLDRTYAFLSNLISQLLSHRSNWAFQRPMSFEFEQFSARCSRPVDLFTMRDAITARKYGSNLVSGRMAANAVLTGFEDDLLLLYTNARKFFGVRSTQAECVEHLEKFSRSFINEWKRGQTVVQTPSQAQAQQHGILTTSAAASTGVKSASAQPLRNSFWSPSGRLEKRAITGKPSEFPFGLTTHLNLMPGSTSIKKSASSNSGHMARKPDFLFKRNASYEGVTAVNKRPAQAINASEAFERALRAPSLTPQTDRIKPRQDFVAPFLTRSVIETLPPRIEKLLPVEVMTTSASTGETVDSPSGNRAVPSEDVYVPLTPSKRRLESLQNEQSNREAEAAAKSPSPPPSPSPTKCATLVTLQPVKETTVKKKRARRTKSSVTAAQAAAVAVVSAPVVPIADAAQDDEQAVKELLETGPPQKRAKLENKAKPEGKAATGRGRGRPRKTAVANGSDESGKATTKATSAGTKKIDKAKSKAVAAASAAKAVEELPIASVTVALANAEGPAVKGTKAPGTRGRRSKRRARAGAESAESETSTLASSTTSPRASTTSASKKDTVPDLDTPDMYAIDTSGFEFVAQRRSTRPRKPTRVD</sequence>
<evidence type="ECO:0000313" key="4">
    <source>
        <dbReference type="EMBL" id="PWZ00749.1"/>
    </source>
</evidence>
<feature type="compositionally biased region" description="Low complexity" evidence="2">
    <location>
        <begin position="939"/>
        <end position="948"/>
    </location>
</feature>
<feature type="region of interest" description="Disordered" evidence="2">
    <location>
        <begin position="110"/>
        <end position="142"/>
    </location>
</feature>
<feature type="compositionally biased region" description="Basic residues" evidence="2">
    <location>
        <begin position="1044"/>
        <end position="1055"/>
    </location>
</feature>
<proteinExistence type="predicted"/>
<dbReference type="OrthoDB" id="2555328at2759"/>
<dbReference type="SUPFAM" id="SSF47370">
    <property type="entry name" value="Bromodomain"/>
    <property type="match status" value="1"/>
</dbReference>
<feature type="compositionally biased region" description="Basic residues" evidence="2">
    <location>
        <begin position="979"/>
        <end position="988"/>
    </location>
</feature>
<feature type="compositionally biased region" description="Polar residues" evidence="2">
    <location>
        <begin position="267"/>
        <end position="277"/>
    </location>
</feature>
<name>A0A317XTS4_9BASI</name>
<feature type="compositionally biased region" description="Low complexity" evidence="2">
    <location>
        <begin position="920"/>
        <end position="930"/>
    </location>
</feature>
<feature type="compositionally biased region" description="Polar residues" evidence="2">
    <location>
        <begin position="246"/>
        <end position="257"/>
    </location>
</feature>
<dbReference type="Gene3D" id="1.20.920.10">
    <property type="entry name" value="Bromodomain-like"/>
    <property type="match status" value="1"/>
</dbReference>
<evidence type="ECO:0000256" key="2">
    <source>
        <dbReference type="SAM" id="MobiDB-lite"/>
    </source>
</evidence>
<dbReference type="STRING" id="1882483.A0A317XTS4"/>
<feature type="region of interest" description="Disordered" evidence="2">
    <location>
        <begin position="1036"/>
        <end position="1055"/>
    </location>
</feature>
<keyword evidence="1" id="KW-0103">Bromodomain</keyword>
<evidence type="ECO:0000313" key="5">
    <source>
        <dbReference type="Proteomes" id="UP000246740"/>
    </source>
</evidence>
<feature type="domain" description="Bromo" evidence="3">
    <location>
        <begin position="475"/>
        <end position="566"/>
    </location>
</feature>
<dbReference type="InParanoid" id="A0A317XTS4"/>
<feature type="compositionally biased region" description="Low complexity" evidence="2">
    <location>
        <begin position="333"/>
        <end position="351"/>
    </location>
</feature>
<dbReference type="InterPro" id="IPR001487">
    <property type="entry name" value="Bromodomain"/>
</dbReference>
<feature type="region of interest" description="Disordered" evidence="2">
    <location>
        <begin position="1"/>
        <end position="20"/>
    </location>
</feature>
<keyword evidence="5" id="KW-1185">Reference proteome</keyword>
<gene>
    <name evidence="4" type="ORF">BCV70DRAFT_200009</name>
</gene>
<feature type="compositionally biased region" description="Low complexity" evidence="2">
    <location>
        <begin position="8"/>
        <end position="20"/>
    </location>
</feature>
<feature type="compositionally biased region" description="Polar residues" evidence="2">
    <location>
        <begin position="755"/>
        <end position="767"/>
    </location>
</feature>
<dbReference type="Proteomes" id="UP000246740">
    <property type="component" value="Unassembled WGS sequence"/>
</dbReference>
<feature type="region of interest" description="Disordered" evidence="2">
    <location>
        <begin position="236"/>
        <end position="351"/>
    </location>
</feature>